<gene>
    <name evidence="1" type="ORF">L484_023307</name>
</gene>
<protein>
    <submittedName>
        <fullName evidence="1">Uncharacterized protein</fullName>
    </submittedName>
</protein>
<dbReference type="STRING" id="981085.W9SCU8"/>
<dbReference type="Proteomes" id="UP000030645">
    <property type="component" value="Unassembled WGS sequence"/>
</dbReference>
<dbReference type="AlphaFoldDB" id="W9SCU8"/>
<evidence type="ECO:0000313" key="1">
    <source>
        <dbReference type="EMBL" id="EXB99776.1"/>
    </source>
</evidence>
<reference evidence="2" key="1">
    <citation type="submission" date="2013-01" db="EMBL/GenBank/DDBJ databases">
        <title>Draft Genome Sequence of a Mulberry Tree, Morus notabilis C.K. Schneid.</title>
        <authorList>
            <person name="He N."/>
            <person name="Zhao S."/>
        </authorList>
    </citation>
    <scope>NUCLEOTIDE SEQUENCE</scope>
</reference>
<dbReference type="EMBL" id="KE345304">
    <property type="protein sequence ID" value="EXB99776.1"/>
    <property type="molecule type" value="Genomic_DNA"/>
</dbReference>
<organism evidence="1 2">
    <name type="scientific">Morus notabilis</name>
    <dbReference type="NCBI Taxonomy" id="981085"/>
    <lineage>
        <taxon>Eukaryota</taxon>
        <taxon>Viridiplantae</taxon>
        <taxon>Streptophyta</taxon>
        <taxon>Embryophyta</taxon>
        <taxon>Tracheophyta</taxon>
        <taxon>Spermatophyta</taxon>
        <taxon>Magnoliopsida</taxon>
        <taxon>eudicotyledons</taxon>
        <taxon>Gunneridae</taxon>
        <taxon>Pentapetalae</taxon>
        <taxon>rosids</taxon>
        <taxon>fabids</taxon>
        <taxon>Rosales</taxon>
        <taxon>Moraceae</taxon>
        <taxon>Moreae</taxon>
        <taxon>Morus</taxon>
    </lineage>
</organism>
<accession>W9SCU8</accession>
<sequence>MLELESALALSNRKGTETSVLEALSTCFTAIRYVKPVAAPKFVPSLSIEETRRPQSPSPKTQTMGLLPKVLESGMHLNNFLSWKVDPRVALLVEKTCFRSFFHLKECISHENKSLRQNLRFLIALVLKYDVESSCFSFTSEEEVFYLDIGLENILYITGFPIDGSKCQEKSIKAVLE</sequence>
<name>W9SCU8_9ROSA</name>
<evidence type="ECO:0000313" key="2">
    <source>
        <dbReference type="Proteomes" id="UP000030645"/>
    </source>
</evidence>
<keyword evidence="2" id="KW-1185">Reference proteome</keyword>
<dbReference type="eggNOG" id="ENOG502T04P">
    <property type="taxonomic scope" value="Eukaryota"/>
</dbReference>
<proteinExistence type="predicted"/>